<dbReference type="GO" id="GO:0016787">
    <property type="term" value="F:hydrolase activity"/>
    <property type="evidence" value="ECO:0007669"/>
    <property type="project" value="UniProtKB-KW"/>
</dbReference>
<dbReference type="OrthoDB" id="5459053at2"/>
<keyword evidence="2" id="KW-0378">Hydrolase</keyword>
<keyword evidence="1" id="KW-0472">Membrane</keyword>
<protein>
    <submittedName>
        <fullName evidence="2">LexA-binding, inner membrane-associated putative hydrolase</fullName>
    </submittedName>
</protein>
<keyword evidence="1" id="KW-1133">Transmembrane helix</keyword>
<dbReference type="InterPro" id="IPR007404">
    <property type="entry name" value="YdjM-like"/>
</dbReference>
<gene>
    <name evidence="2" type="ORF">SAMN05421790_10244</name>
</gene>
<feature type="transmembrane region" description="Helical" evidence="1">
    <location>
        <begin position="17"/>
        <end position="41"/>
    </location>
</feature>
<organism evidence="2 3">
    <name type="scientific">Kroppenstedtia eburnea</name>
    <dbReference type="NCBI Taxonomy" id="714067"/>
    <lineage>
        <taxon>Bacteria</taxon>
        <taxon>Bacillati</taxon>
        <taxon>Bacillota</taxon>
        <taxon>Bacilli</taxon>
        <taxon>Bacillales</taxon>
        <taxon>Thermoactinomycetaceae</taxon>
        <taxon>Kroppenstedtia</taxon>
    </lineage>
</organism>
<reference evidence="3" key="1">
    <citation type="submission" date="2017-01" db="EMBL/GenBank/DDBJ databases">
        <authorList>
            <person name="Varghese N."/>
            <person name="Submissions S."/>
        </authorList>
    </citation>
    <scope>NUCLEOTIDE SEQUENCE [LARGE SCALE GENOMIC DNA]</scope>
    <source>
        <strain evidence="3">DSM 45196</strain>
    </source>
</reference>
<dbReference type="RefSeq" id="WP_076523601.1">
    <property type="nucleotide sequence ID" value="NZ_CP048103.1"/>
</dbReference>
<dbReference type="Pfam" id="PF04307">
    <property type="entry name" value="YdjM"/>
    <property type="match status" value="1"/>
</dbReference>
<dbReference type="AlphaFoldDB" id="A0A1N7JG33"/>
<evidence type="ECO:0000256" key="1">
    <source>
        <dbReference type="SAM" id="Phobius"/>
    </source>
</evidence>
<dbReference type="EMBL" id="FTOD01000002">
    <property type="protein sequence ID" value="SIS48214.1"/>
    <property type="molecule type" value="Genomic_DNA"/>
</dbReference>
<dbReference type="PANTHER" id="PTHR35531">
    <property type="entry name" value="INNER MEMBRANE PROTEIN YBCI-RELATED"/>
    <property type="match status" value="1"/>
</dbReference>
<proteinExistence type="predicted"/>
<accession>A0A1N7JG33</accession>
<keyword evidence="1" id="KW-0812">Transmembrane</keyword>
<dbReference type="PANTHER" id="PTHR35531:SF1">
    <property type="entry name" value="INNER MEMBRANE PROTEIN YBCI-RELATED"/>
    <property type="match status" value="1"/>
</dbReference>
<feature type="transmembrane region" description="Helical" evidence="1">
    <location>
        <begin position="62"/>
        <end position="80"/>
    </location>
</feature>
<sequence length="196" mass="20653">MTGKTHASLGLATGTAVAWYTGAQGGELVFTLAAATVAALLPDLDEKSSKINQALFGKLPRSYRSAALTVIGIAGVAGFIAYELPLWVLVLSLFLVGVSFAAHRGLTHSLIALITVVWVTSQVFPLFTLAVGTGYLSHLLADAVTSQGVPLFWPWQKRVSLSNAGVRIRTGRTTDQVTGALAGWGSGLMLIWLIFA</sequence>
<feature type="transmembrane region" description="Helical" evidence="1">
    <location>
        <begin position="176"/>
        <end position="195"/>
    </location>
</feature>
<evidence type="ECO:0000313" key="3">
    <source>
        <dbReference type="Proteomes" id="UP000186795"/>
    </source>
</evidence>
<feature type="transmembrane region" description="Helical" evidence="1">
    <location>
        <begin position="86"/>
        <end position="103"/>
    </location>
</feature>
<feature type="transmembrane region" description="Helical" evidence="1">
    <location>
        <begin position="110"/>
        <end position="129"/>
    </location>
</feature>
<evidence type="ECO:0000313" key="2">
    <source>
        <dbReference type="EMBL" id="SIS48214.1"/>
    </source>
</evidence>
<name>A0A1N7JG33_9BACL</name>
<keyword evidence="3" id="KW-1185">Reference proteome</keyword>
<dbReference type="Proteomes" id="UP000186795">
    <property type="component" value="Unassembled WGS sequence"/>
</dbReference>